<dbReference type="EMBL" id="CAADFG010000002">
    <property type="protein sequence ID" value="VFJ87073.1"/>
    <property type="molecule type" value="Genomic_DNA"/>
</dbReference>
<gene>
    <name evidence="1" type="ORF">BECKH772A_GA0070896_1000221</name>
    <name evidence="2" type="ORF">BECKH772B_GA0070898_1000217</name>
    <name evidence="3" type="ORF">BECKH772C_GA0070978_1000168</name>
</gene>
<dbReference type="EMBL" id="CAADFI010000002">
    <property type="protein sequence ID" value="VFJ88722.1"/>
    <property type="molecule type" value="Genomic_DNA"/>
</dbReference>
<sequence length="428" mass="48440">MLPPILEIYVLWHPRDEKGREIAREFVEHFRGNAYTGLLSGAVEVFIRSEGWRGKDDAPRSIPFPGTSMPSGIEPAQFVAVVPLMGMEMASAMASDSAPWRRYMEEIVRLHEKTRGQVGIFPYYLDAPGAIDHTALEDLLRKHQRIAGSPPGLGETETMLRCRDLAQGITQHFSQGADRRLTVFISHARQHHEGRGSNTELISLIREIIANTRLRHFFDANDLQPGEDWDRTLREQAATGALLAVRTDSYSGRKWCQREVLTAKRAGMPVVMMDALDRGEEKGSFLMDHVPRIPVRKTESGWNRGNIYRALGLLVDESLKRMLWRRQRELSHAEFGADIAWWAPHAPEPSTLVQWLEDAWKDGILPPKGPELRILHPEPPLAEDEKRVLSQMASLCGKAFKLDIMTPRLLAARGGRCARQHCVQQHPV</sequence>
<name>A0A450U6A4_9GAMM</name>
<dbReference type="InterPro" id="IPR035897">
    <property type="entry name" value="Toll_tir_struct_dom_sf"/>
</dbReference>
<dbReference type="AlphaFoldDB" id="A0A450U6A4"/>
<dbReference type="EMBL" id="CAADFJ010000001">
    <property type="protein sequence ID" value="VFJ94993.1"/>
    <property type="molecule type" value="Genomic_DNA"/>
</dbReference>
<organism evidence="1">
    <name type="scientific">Candidatus Kentrum eta</name>
    <dbReference type="NCBI Taxonomy" id="2126337"/>
    <lineage>
        <taxon>Bacteria</taxon>
        <taxon>Pseudomonadati</taxon>
        <taxon>Pseudomonadota</taxon>
        <taxon>Gammaproteobacteria</taxon>
        <taxon>Candidatus Kentrum</taxon>
    </lineage>
</organism>
<protein>
    <submittedName>
        <fullName evidence="1">TIR domain-containing protein</fullName>
    </submittedName>
</protein>
<evidence type="ECO:0000313" key="1">
    <source>
        <dbReference type="EMBL" id="VFJ87073.1"/>
    </source>
</evidence>
<dbReference type="SUPFAM" id="SSF52200">
    <property type="entry name" value="Toll/Interleukin receptor TIR domain"/>
    <property type="match status" value="1"/>
</dbReference>
<evidence type="ECO:0000313" key="3">
    <source>
        <dbReference type="EMBL" id="VFJ94993.1"/>
    </source>
</evidence>
<dbReference type="Gene3D" id="3.40.50.10140">
    <property type="entry name" value="Toll/interleukin-1 receptor homology (TIR) domain"/>
    <property type="match status" value="1"/>
</dbReference>
<reference evidence="1" key="1">
    <citation type="submission" date="2019-02" db="EMBL/GenBank/DDBJ databases">
        <authorList>
            <person name="Gruber-Vodicka R. H."/>
            <person name="Seah K. B. B."/>
        </authorList>
    </citation>
    <scope>NUCLEOTIDE SEQUENCE</scope>
    <source>
        <strain evidence="3">BECK_SA2B12</strain>
        <strain evidence="1">BECK_SA2B15</strain>
        <strain evidence="2">BECK_SA2B20</strain>
    </source>
</reference>
<proteinExistence type="predicted"/>
<evidence type="ECO:0000313" key="2">
    <source>
        <dbReference type="EMBL" id="VFJ88722.1"/>
    </source>
</evidence>
<accession>A0A450U6A4</accession>